<protein>
    <submittedName>
        <fullName evidence="2">PAAR domain-containing protein</fullName>
    </submittedName>
</protein>
<evidence type="ECO:0000313" key="2">
    <source>
        <dbReference type="EMBL" id="MCS0808554.1"/>
    </source>
</evidence>
<evidence type="ECO:0000313" key="3">
    <source>
        <dbReference type="Proteomes" id="UP001206126"/>
    </source>
</evidence>
<evidence type="ECO:0000256" key="1">
    <source>
        <dbReference type="SAM" id="MobiDB-lite"/>
    </source>
</evidence>
<dbReference type="InterPro" id="IPR008727">
    <property type="entry name" value="PAAR_motif"/>
</dbReference>
<sequence length="92" mass="9223">MPSRIITVGDATDHGGTVISGSPNHSVRGRLVARLGDQVDCPQSYPGGKPHGVNKIVTASATLTADGVPVAIEGCTTECGCRLIGSLPATVG</sequence>
<comment type="caution">
    <text evidence="2">The sequence shown here is derived from an EMBL/GenBank/DDBJ whole genome shotgun (WGS) entry which is preliminary data.</text>
</comment>
<reference evidence="2 3" key="1">
    <citation type="submission" date="2022-08" db="EMBL/GenBank/DDBJ databases">
        <title>Reclassification of Massilia species as members of the genera Telluria, Duganella, Pseudoduganella, Mokoshia gen. nov. and Zemynaea gen. nov. using orthogonal and non-orthogonal genome-based approaches.</title>
        <authorList>
            <person name="Bowman J.P."/>
        </authorList>
    </citation>
    <scope>NUCLEOTIDE SEQUENCE [LARGE SCALE GENOMIC DNA]</scope>
    <source>
        <strain evidence="2 3">JCM 31605</strain>
    </source>
</reference>
<dbReference type="RefSeq" id="WP_258822319.1">
    <property type="nucleotide sequence ID" value="NZ_JANUHB010000002.1"/>
</dbReference>
<accession>A0ABT2DB67</accession>
<dbReference type="Gene3D" id="2.60.200.60">
    <property type="match status" value="1"/>
</dbReference>
<keyword evidence="3" id="KW-1185">Reference proteome</keyword>
<gene>
    <name evidence="2" type="ORF">NX774_11545</name>
</gene>
<dbReference type="EMBL" id="JANUHB010000002">
    <property type="protein sequence ID" value="MCS0808554.1"/>
    <property type="molecule type" value="Genomic_DNA"/>
</dbReference>
<name>A0ABT2DB67_9BURK</name>
<feature type="region of interest" description="Disordered" evidence="1">
    <location>
        <begin position="1"/>
        <end position="24"/>
    </location>
</feature>
<dbReference type="CDD" id="cd14744">
    <property type="entry name" value="PAAR_CT_2"/>
    <property type="match status" value="1"/>
</dbReference>
<proteinExistence type="predicted"/>
<dbReference type="Pfam" id="PF05488">
    <property type="entry name" value="PAAR_motif"/>
    <property type="match status" value="1"/>
</dbReference>
<dbReference type="Proteomes" id="UP001206126">
    <property type="component" value="Unassembled WGS sequence"/>
</dbReference>
<organism evidence="2 3">
    <name type="scientific">Massilia agilis</name>
    <dbReference type="NCBI Taxonomy" id="1811226"/>
    <lineage>
        <taxon>Bacteria</taxon>
        <taxon>Pseudomonadati</taxon>
        <taxon>Pseudomonadota</taxon>
        <taxon>Betaproteobacteria</taxon>
        <taxon>Burkholderiales</taxon>
        <taxon>Oxalobacteraceae</taxon>
        <taxon>Telluria group</taxon>
        <taxon>Massilia</taxon>
    </lineage>
</organism>